<reference evidence="2" key="1">
    <citation type="submission" date="2020-11" db="EMBL/GenBank/DDBJ databases">
        <authorList>
            <person name="Tran Van P."/>
        </authorList>
    </citation>
    <scope>NUCLEOTIDE SEQUENCE</scope>
</reference>
<proteinExistence type="predicted"/>
<protein>
    <submittedName>
        <fullName evidence="2">Uncharacterized protein</fullName>
    </submittedName>
</protein>
<evidence type="ECO:0000256" key="1">
    <source>
        <dbReference type="SAM" id="MobiDB-lite"/>
    </source>
</evidence>
<evidence type="ECO:0000313" key="2">
    <source>
        <dbReference type="EMBL" id="CAD7204855.1"/>
    </source>
</evidence>
<feature type="region of interest" description="Disordered" evidence="1">
    <location>
        <begin position="92"/>
        <end position="128"/>
    </location>
</feature>
<dbReference type="AlphaFoldDB" id="A0A7R8VTZ7"/>
<name>A0A7R8VTZ7_TIMDO</name>
<feature type="compositionally biased region" description="Basic and acidic residues" evidence="1">
    <location>
        <begin position="100"/>
        <end position="111"/>
    </location>
</feature>
<accession>A0A7R8VTZ7</accession>
<dbReference type="EMBL" id="OA573316">
    <property type="protein sequence ID" value="CAD7204855.1"/>
    <property type="molecule type" value="Genomic_DNA"/>
</dbReference>
<gene>
    <name evidence="2" type="ORF">TDIB3V08_LOCUS11011</name>
</gene>
<sequence>MHYQPLSACRGASLLTHRLPYRGLSYAGLQRPSHCSGATPWRRPDRIFRDLSVPEGGKYSLVLVYMTVSRPRTLGRVLTTEHHHLIVDQQNGSQVFEGQHQGREAWERDNQDPNPRTPPNGQFPMHNGGHVKFEVPKVPVIFVLGE</sequence>
<organism evidence="2">
    <name type="scientific">Timema douglasi</name>
    <name type="common">Walking stick</name>
    <dbReference type="NCBI Taxonomy" id="61478"/>
    <lineage>
        <taxon>Eukaryota</taxon>
        <taxon>Metazoa</taxon>
        <taxon>Ecdysozoa</taxon>
        <taxon>Arthropoda</taxon>
        <taxon>Hexapoda</taxon>
        <taxon>Insecta</taxon>
        <taxon>Pterygota</taxon>
        <taxon>Neoptera</taxon>
        <taxon>Polyneoptera</taxon>
        <taxon>Phasmatodea</taxon>
        <taxon>Timematodea</taxon>
        <taxon>Timematoidea</taxon>
        <taxon>Timematidae</taxon>
        <taxon>Timema</taxon>
    </lineage>
</organism>